<feature type="region of interest" description="Disordered" evidence="1">
    <location>
        <begin position="33"/>
        <end position="71"/>
    </location>
</feature>
<accession>A0A2Z3GIQ8</accession>
<sequence>MASNLDYLAPALEPLEEKVKAYLRAEEALRKARLGTTDAPRQAANRAQTAETFEQRSATGSYDQAADERRQQHQTLHDDLVRLRHEIIEILPIRDAWVKVNLGYGPSRVGAWAVPGPPAGYELRVVH</sequence>
<reference evidence="3" key="1">
    <citation type="submission" date="2018-04" db="EMBL/GenBank/DDBJ databases">
        <title>Complete genome of Antarctic heterotrophic bacterium Hymenobacter nivis.</title>
        <authorList>
            <person name="Terashima M."/>
        </authorList>
    </citation>
    <scope>NUCLEOTIDE SEQUENCE [LARGE SCALE GENOMIC DNA]</scope>
    <source>
        <strain evidence="3">NBRC 111535</strain>
    </source>
</reference>
<organism evidence="2 3">
    <name type="scientific">Hymenobacter nivis</name>
    <dbReference type="NCBI Taxonomy" id="1850093"/>
    <lineage>
        <taxon>Bacteria</taxon>
        <taxon>Pseudomonadati</taxon>
        <taxon>Bacteroidota</taxon>
        <taxon>Cytophagia</taxon>
        <taxon>Cytophagales</taxon>
        <taxon>Hymenobacteraceae</taxon>
        <taxon>Hymenobacter</taxon>
    </lineage>
</organism>
<evidence type="ECO:0000256" key="1">
    <source>
        <dbReference type="SAM" id="MobiDB-lite"/>
    </source>
</evidence>
<gene>
    <name evidence="2" type="ORF">DDQ68_04400</name>
</gene>
<proteinExistence type="predicted"/>
<feature type="compositionally biased region" description="Polar residues" evidence="1">
    <location>
        <begin position="45"/>
        <end position="62"/>
    </location>
</feature>
<dbReference type="RefSeq" id="WP_109655189.1">
    <property type="nucleotide sequence ID" value="NZ_CP029145.1"/>
</dbReference>
<keyword evidence="3" id="KW-1185">Reference proteome</keyword>
<dbReference type="EMBL" id="CP029145">
    <property type="protein sequence ID" value="AWM32101.1"/>
    <property type="molecule type" value="Genomic_DNA"/>
</dbReference>
<dbReference type="AlphaFoldDB" id="A0A2Z3GIQ8"/>
<dbReference type="Proteomes" id="UP000245999">
    <property type="component" value="Chromosome"/>
</dbReference>
<evidence type="ECO:0000313" key="2">
    <source>
        <dbReference type="EMBL" id="AWM32101.1"/>
    </source>
</evidence>
<dbReference type="KEGG" id="hnv:DDQ68_04400"/>
<name>A0A2Z3GIQ8_9BACT</name>
<evidence type="ECO:0000313" key="3">
    <source>
        <dbReference type="Proteomes" id="UP000245999"/>
    </source>
</evidence>
<dbReference type="OrthoDB" id="884723at2"/>
<protein>
    <submittedName>
        <fullName evidence="2">Uncharacterized protein</fullName>
    </submittedName>
</protein>